<evidence type="ECO:0000313" key="1">
    <source>
        <dbReference type="EMBL" id="RZR71299.1"/>
    </source>
</evidence>
<reference evidence="1" key="1">
    <citation type="journal article" date="2018" name="Data Brief">
        <title>Genome sequence data from 17 accessions of Ensete ventricosum, a staple food crop for millions in Ethiopia.</title>
        <authorList>
            <person name="Yemataw Z."/>
            <person name="Muzemil S."/>
            <person name="Ambachew D."/>
            <person name="Tripathi L."/>
            <person name="Tesfaye K."/>
            <person name="Chala A."/>
            <person name="Farbos A."/>
            <person name="O'Neill P."/>
            <person name="Moore K."/>
            <person name="Grant M."/>
            <person name="Studholme D.J."/>
        </authorList>
    </citation>
    <scope>NUCLEOTIDE SEQUENCE [LARGE SCALE GENOMIC DNA]</scope>
    <source>
        <tissue evidence="1">Leaf</tissue>
    </source>
</reference>
<dbReference type="AlphaFoldDB" id="A0A445MAQ5"/>
<proteinExistence type="predicted"/>
<gene>
    <name evidence="1" type="ORF">BHM03_00004380</name>
</gene>
<sequence>MKFLTSALPGEVSSNPWEADALARLASADTADVLPAIPSLRRPMTIAIEMTTTIARPDWREEILHYKRDANRTPVGLSPNLPRSSQ</sequence>
<name>A0A445MAQ5_ENSVE</name>
<organism evidence="1">
    <name type="scientific">Ensete ventricosum</name>
    <name type="common">Abyssinian banana</name>
    <name type="synonym">Musa ensete</name>
    <dbReference type="NCBI Taxonomy" id="4639"/>
    <lineage>
        <taxon>Eukaryota</taxon>
        <taxon>Viridiplantae</taxon>
        <taxon>Streptophyta</taxon>
        <taxon>Embryophyta</taxon>
        <taxon>Tracheophyta</taxon>
        <taxon>Spermatophyta</taxon>
        <taxon>Magnoliopsida</taxon>
        <taxon>Liliopsida</taxon>
        <taxon>Zingiberales</taxon>
        <taxon>Musaceae</taxon>
        <taxon>Ensete</taxon>
    </lineage>
</organism>
<dbReference type="EMBL" id="KV875514">
    <property type="protein sequence ID" value="RZR71299.1"/>
    <property type="molecule type" value="Genomic_DNA"/>
</dbReference>
<accession>A0A445MAQ5</accession>
<dbReference type="Proteomes" id="UP000290560">
    <property type="component" value="Unassembled WGS sequence"/>
</dbReference>
<protein>
    <submittedName>
        <fullName evidence="1">Uncharacterized protein</fullName>
    </submittedName>
</protein>